<evidence type="ECO:0000313" key="4">
    <source>
        <dbReference type="Proteomes" id="UP000245909"/>
    </source>
</evidence>
<organism evidence="3 4">
    <name type="scientific">Alitibacter langaaensis DSM 22999</name>
    <dbReference type="NCBI Taxonomy" id="1122935"/>
    <lineage>
        <taxon>Bacteria</taxon>
        <taxon>Pseudomonadati</taxon>
        <taxon>Pseudomonadota</taxon>
        <taxon>Gammaproteobacteria</taxon>
        <taxon>Pasteurellales</taxon>
        <taxon>Pasteurellaceae</taxon>
        <taxon>Alitibacter</taxon>
    </lineage>
</organism>
<dbReference type="EMBL" id="QENU01000001">
    <property type="protein sequence ID" value="PVX42987.1"/>
    <property type="molecule type" value="Genomic_DNA"/>
</dbReference>
<feature type="chain" id="PRO_5015414097" description="Lipoprotein" evidence="2">
    <location>
        <begin position="24"/>
        <end position="98"/>
    </location>
</feature>
<evidence type="ECO:0000256" key="1">
    <source>
        <dbReference type="SAM" id="MobiDB-lite"/>
    </source>
</evidence>
<keyword evidence="4" id="KW-1185">Reference proteome</keyword>
<protein>
    <recommendedName>
        <fullName evidence="5">Lipoprotein</fullName>
    </recommendedName>
</protein>
<feature type="signal peptide" evidence="2">
    <location>
        <begin position="1"/>
        <end position="23"/>
    </location>
</feature>
<name>A0A2U0THC2_9PAST</name>
<dbReference type="Proteomes" id="UP000245909">
    <property type="component" value="Unassembled WGS sequence"/>
</dbReference>
<reference evidence="3 4" key="1">
    <citation type="submission" date="2018-05" db="EMBL/GenBank/DDBJ databases">
        <title>Genomic Encyclopedia of Type Strains, Phase IV (KMG-IV): sequencing the most valuable type-strain genomes for metagenomic binning, comparative biology and taxonomic classification.</title>
        <authorList>
            <person name="Goeker M."/>
        </authorList>
    </citation>
    <scope>NUCLEOTIDE SEQUENCE [LARGE SCALE GENOMIC DNA]</scope>
    <source>
        <strain evidence="3 4">DSM 22999</strain>
    </source>
</reference>
<accession>A0A2U0THC2</accession>
<sequence>MKKQFLVLIAAGVLAACSSAPQNQPQAPLDTQAVQDYNAKVYSGNTVPKEQRVKTPKQVEMPLNQSDNQPRQNSGVKVNPNIAVGVGYGWGHHHRHWW</sequence>
<gene>
    <name evidence="3" type="ORF">C8D76_101326</name>
</gene>
<dbReference type="RefSeq" id="WP_116631080.1">
    <property type="nucleotide sequence ID" value="NZ_QENU01000001.1"/>
</dbReference>
<dbReference type="OrthoDB" id="5690813at2"/>
<feature type="region of interest" description="Disordered" evidence="1">
    <location>
        <begin position="45"/>
        <end position="79"/>
    </location>
</feature>
<proteinExistence type="predicted"/>
<feature type="compositionally biased region" description="Polar residues" evidence="1">
    <location>
        <begin position="63"/>
        <end position="76"/>
    </location>
</feature>
<keyword evidence="2" id="KW-0732">Signal</keyword>
<comment type="caution">
    <text evidence="3">The sequence shown here is derived from an EMBL/GenBank/DDBJ whole genome shotgun (WGS) entry which is preliminary data.</text>
</comment>
<evidence type="ECO:0000313" key="3">
    <source>
        <dbReference type="EMBL" id="PVX42987.1"/>
    </source>
</evidence>
<dbReference type="PROSITE" id="PS51257">
    <property type="entry name" value="PROKAR_LIPOPROTEIN"/>
    <property type="match status" value="1"/>
</dbReference>
<dbReference type="AlphaFoldDB" id="A0A2U0THC2"/>
<evidence type="ECO:0000256" key="2">
    <source>
        <dbReference type="SAM" id="SignalP"/>
    </source>
</evidence>
<evidence type="ECO:0008006" key="5">
    <source>
        <dbReference type="Google" id="ProtNLM"/>
    </source>
</evidence>